<sequence length="295" mass="33122">MIGHLKIKSPWKQLAVLLAVSVPLLVLVVLNGQSATPVDLSQPNLVQAMKWSQAVSSIAFFFFPAFLYAAFTFRGRQFYFLGLRKAEKTNMYVLAAFCIMLAFPFVFWLGQLNHALPLPESLYNMEKQTGKQLEALLKVNTTGDLIINVIVIALLPAICEELYFRGALQRVLIHLTKSPWAGILLTALVFSTLHFQFLGFFPRMFLGVVLGALYWYSGSLWTSILAHFVNNAVQVIAVSVAPRYISENPQMPVLTAIISGVAVWAIVWYFHRQSTTSWSRVYGVNELNPTNQFIA</sequence>
<dbReference type="InterPro" id="IPR003675">
    <property type="entry name" value="Rce1/LyrA-like_dom"/>
</dbReference>
<dbReference type="GO" id="GO:0004175">
    <property type="term" value="F:endopeptidase activity"/>
    <property type="evidence" value="ECO:0007669"/>
    <property type="project" value="UniProtKB-ARBA"/>
</dbReference>
<dbReference type="PANTHER" id="PTHR36435">
    <property type="entry name" value="SLR1288 PROTEIN"/>
    <property type="match status" value="1"/>
</dbReference>
<reference evidence="3" key="1">
    <citation type="submission" date="2023-03" db="EMBL/GenBank/DDBJ databases">
        <title>Andean soil-derived lignocellulolytic bacterial consortium as a source of novel taxa and putative plastic-active enzymes.</title>
        <authorList>
            <person name="Diaz-Garcia L."/>
            <person name="Chuvochina M."/>
            <person name="Feuerriegel G."/>
            <person name="Bunk B."/>
            <person name="Sproer C."/>
            <person name="Streit W.R."/>
            <person name="Rodriguez L.M."/>
            <person name="Overmann J."/>
            <person name="Jimenez D.J."/>
        </authorList>
    </citation>
    <scope>NUCLEOTIDE SEQUENCE</scope>
    <source>
        <strain evidence="3">MAG 7</strain>
    </source>
</reference>
<feature type="transmembrane region" description="Helical" evidence="1">
    <location>
        <begin position="171"/>
        <end position="191"/>
    </location>
</feature>
<evidence type="ECO:0000313" key="4">
    <source>
        <dbReference type="Proteomes" id="UP001220610"/>
    </source>
</evidence>
<feature type="transmembrane region" description="Helical" evidence="1">
    <location>
        <begin position="92"/>
        <end position="110"/>
    </location>
</feature>
<dbReference type="Proteomes" id="UP001220610">
    <property type="component" value="Chromosome"/>
</dbReference>
<keyword evidence="1" id="KW-0472">Membrane</keyword>
<protein>
    <submittedName>
        <fullName evidence="3">Type II CAAX endopeptidase family protein</fullName>
    </submittedName>
</protein>
<keyword evidence="1" id="KW-1133">Transmembrane helix</keyword>
<name>A0AAJ5WYJ2_9BACT</name>
<dbReference type="EMBL" id="CP119311">
    <property type="protein sequence ID" value="WEK36645.1"/>
    <property type="molecule type" value="Genomic_DNA"/>
</dbReference>
<gene>
    <name evidence="3" type="ORF">P0Y53_03950</name>
</gene>
<feature type="domain" description="CAAX prenyl protease 2/Lysostaphin resistance protein A-like" evidence="2">
    <location>
        <begin position="145"/>
        <end position="233"/>
    </location>
</feature>
<evidence type="ECO:0000259" key="2">
    <source>
        <dbReference type="Pfam" id="PF02517"/>
    </source>
</evidence>
<feature type="transmembrane region" description="Helical" evidence="1">
    <location>
        <begin position="145"/>
        <end position="164"/>
    </location>
</feature>
<organism evidence="3 4">
    <name type="scientific">Candidatus Pseudobacter hemicellulosilyticus</name>
    <dbReference type="NCBI Taxonomy" id="3121375"/>
    <lineage>
        <taxon>Bacteria</taxon>
        <taxon>Pseudomonadati</taxon>
        <taxon>Bacteroidota</taxon>
        <taxon>Chitinophagia</taxon>
        <taxon>Chitinophagales</taxon>
        <taxon>Chitinophagaceae</taxon>
        <taxon>Pseudobacter</taxon>
    </lineage>
</organism>
<feature type="transmembrane region" description="Helical" evidence="1">
    <location>
        <begin position="51"/>
        <end position="71"/>
    </location>
</feature>
<dbReference type="Pfam" id="PF02517">
    <property type="entry name" value="Rce1-like"/>
    <property type="match status" value="1"/>
</dbReference>
<feature type="transmembrane region" description="Helical" evidence="1">
    <location>
        <begin position="251"/>
        <end position="270"/>
    </location>
</feature>
<dbReference type="InterPro" id="IPR052710">
    <property type="entry name" value="CAAX_protease"/>
</dbReference>
<keyword evidence="1" id="KW-0812">Transmembrane</keyword>
<dbReference type="GO" id="GO:0080120">
    <property type="term" value="P:CAAX-box protein maturation"/>
    <property type="evidence" value="ECO:0007669"/>
    <property type="project" value="UniProtKB-ARBA"/>
</dbReference>
<dbReference type="AlphaFoldDB" id="A0AAJ5WYJ2"/>
<evidence type="ECO:0000256" key="1">
    <source>
        <dbReference type="SAM" id="Phobius"/>
    </source>
</evidence>
<proteinExistence type="predicted"/>
<evidence type="ECO:0000313" key="3">
    <source>
        <dbReference type="EMBL" id="WEK36645.1"/>
    </source>
</evidence>
<accession>A0AAJ5WYJ2</accession>
<dbReference type="PANTHER" id="PTHR36435:SF1">
    <property type="entry name" value="CAAX AMINO TERMINAL PROTEASE FAMILY PROTEIN"/>
    <property type="match status" value="1"/>
</dbReference>